<dbReference type="SFLD" id="SFLDS00003">
    <property type="entry name" value="Haloacid_Dehalogenase"/>
    <property type="match status" value="1"/>
</dbReference>
<comment type="caution">
    <text evidence="3">The sequence shown here is derived from an EMBL/GenBank/DDBJ whole genome shotgun (WGS) entry which is preliminary data.</text>
</comment>
<keyword evidence="3" id="KW-0378">Hydrolase</keyword>
<dbReference type="GO" id="GO:0009279">
    <property type="term" value="C:cell outer membrane"/>
    <property type="evidence" value="ECO:0007669"/>
    <property type="project" value="InterPro"/>
</dbReference>
<sequence>MRTFPLSFVLFLIAALSGCGSTPVRDTAPADRPAAAAAHDNLNATLWMESAAEYEAAVRGAYTAAKRSLDTALATPSWHALPRGEAPLGFESLPPAIIVDADETFISNEPFQARVIRDAVKDFDYDRWLAWTNERKATALPGAVDFAQYVASRGVTIFYVTNRDYPAEYESTVANLRAQGFPVADDAGNVLLRGTPRAPSKEKGERRKLVAQTHRVLLLLGDNLGDFLDGINAGTQQRRNVMAPYAAWWGERWFMLPNPSYGSWESAVMKDCGERADTDPTGCKRDALRYD</sequence>
<dbReference type="AlphaFoldDB" id="A0A7W8D8J7"/>
<gene>
    <name evidence="3" type="ORF">HNQ52_003164</name>
</gene>
<dbReference type="PANTHER" id="PTHR31284:SF10">
    <property type="entry name" value="ACID PHOSPHATASE-LIKE PROTEIN"/>
    <property type="match status" value="1"/>
</dbReference>
<dbReference type="SUPFAM" id="SSF56784">
    <property type="entry name" value="HAD-like"/>
    <property type="match status" value="1"/>
</dbReference>
<dbReference type="InterPro" id="IPR036412">
    <property type="entry name" value="HAD-like_sf"/>
</dbReference>
<reference evidence="3 4" key="1">
    <citation type="submission" date="2020-08" db="EMBL/GenBank/DDBJ databases">
        <title>Genomic Encyclopedia of Type Strains, Phase IV (KMG-IV): sequencing the most valuable type-strain genomes for metagenomic binning, comparative biology and taxonomic classification.</title>
        <authorList>
            <person name="Goeker M."/>
        </authorList>
    </citation>
    <scope>NUCLEOTIDE SEQUENCE [LARGE SCALE GENOMIC DNA]</scope>
    <source>
        <strain evidence="3 4">DSM 24163</strain>
    </source>
</reference>
<name>A0A7W8D8J7_9GAMM</name>
<dbReference type="RefSeq" id="WP_183962131.1">
    <property type="nucleotide sequence ID" value="NZ_JACHHP010000007.1"/>
</dbReference>
<dbReference type="PIRSF" id="PIRSF019271">
    <property type="entry name" value="Acid_Ptase_C"/>
    <property type="match status" value="1"/>
</dbReference>
<dbReference type="EMBL" id="JACHHP010000007">
    <property type="protein sequence ID" value="MBB5209592.1"/>
    <property type="molecule type" value="Genomic_DNA"/>
</dbReference>
<dbReference type="InterPro" id="IPR023214">
    <property type="entry name" value="HAD_sf"/>
</dbReference>
<dbReference type="SFLD" id="SFLDG01125">
    <property type="entry name" value="C1.1:_Acid_Phosphatase_Like"/>
    <property type="match status" value="1"/>
</dbReference>
<dbReference type="Pfam" id="PF03767">
    <property type="entry name" value="Acid_phosphat_B"/>
    <property type="match status" value="1"/>
</dbReference>
<feature type="signal peptide" evidence="2">
    <location>
        <begin position="1"/>
        <end position="21"/>
    </location>
</feature>
<evidence type="ECO:0000313" key="4">
    <source>
        <dbReference type="Proteomes" id="UP000521199"/>
    </source>
</evidence>
<dbReference type="GO" id="GO:0003993">
    <property type="term" value="F:acid phosphatase activity"/>
    <property type="evidence" value="ECO:0007669"/>
    <property type="project" value="UniProtKB-EC"/>
</dbReference>
<keyword evidence="4" id="KW-1185">Reference proteome</keyword>
<dbReference type="InterPro" id="IPR005519">
    <property type="entry name" value="Acid_phosphat_B-like"/>
</dbReference>
<protein>
    <submittedName>
        <fullName evidence="3">Acid phosphatase</fullName>
        <ecNumber evidence="3">3.1.3.2</ecNumber>
    </submittedName>
</protein>
<keyword evidence="1 2" id="KW-0732">Signal</keyword>
<evidence type="ECO:0000256" key="2">
    <source>
        <dbReference type="SAM" id="SignalP"/>
    </source>
</evidence>
<proteinExistence type="predicted"/>
<dbReference type="Gene3D" id="3.40.50.1000">
    <property type="entry name" value="HAD superfamily/HAD-like"/>
    <property type="match status" value="1"/>
</dbReference>
<accession>A0A7W8D8J7</accession>
<dbReference type="EC" id="3.1.3.2" evidence="3"/>
<dbReference type="PROSITE" id="PS51257">
    <property type="entry name" value="PROKAR_LIPOPROTEIN"/>
    <property type="match status" value="1"/>
</dbReference>
<evidence type="ECO:0000313" key="3">
    <source>
        <dbReference type="EMBL" id="MBB5209592.1"/>
    </source>
</evidence>
<dbReference type="InterPro" id="IPR006423">
    <property type="entry name" value="Lipo_e_P4"/>
</dbReference>
<organism evidence="3 4">
    <name type="scientific">Chiayiivirga flava</name>
    <dbReference type="NCBI Taxonomy" id="659595"/>
    <lineage>
        <taxon>Bacteria</taxon>
        <taxon>Pseudomonadati</taxon>
        <taxon>Pseudomonadota</taxon>
        <taxon>Gammaproteobacteria</taxon>
        <taxon>Lysobacterales</taxon>
        <taxon>Lysobacteraceae</taxon>
        <taxon>Chiayiivirga</taxon>
    </lineage>
</organism>
<dbReference type="Proteomes" id="UP000521199">
    <property type="component" value="Unassembled WGS sequence"/>
</dbReference>
<dbReference type="PANTHER" id="PTHR31284">
    <property type="entry name" value="ACID PHOSPHATASE-LIKE PROTEIN"/>
    <property type="match status" value="1"/>
</dbReference>
<feature type="chain" id="PRO_5030711281" evidence="2">
    <location>
        <begin position="22"/>
        <end position="291"/>
    </location>
</feature>
<evidence type="ECO:0000256" key="1">
    <source>
        <dbReference type="ARBA" id="ARBA00022729"/>
    </source>
</evidence>